<name>A0A1F7Y2L9_9BACT</name>
<dbReference type="GO" id="GO:0006508">
    <property type="term" value="P:proteolysis"/>
    <property type="evidence" value="ECO:0007669"/>
    <property type="project" value="UniProtKB-KW"/>
</dbReference>
<dbReference type="GO" id="GO:0005886">
    <property type="term" value="C:plasma membrane"/>
    <property type="evidence" value="ECO:0007669"/>
    <property type="project" value="UniProtKB-SubCell"/>
</dbReference>
<feature type="transmembrane region" description="Helical" evidence="12">
    <location>
        <begin position="201"/>
        <end position="221"/>
    </location>
</feature>
<keyword evidence="9 12" id="KW-1133">Transmembrane helix</keyword>
<evidence type="ECO:0000256" key="3">
    <source>
        <dbReference type="ARBA" id="ARBA00022475"/>
    </source>
</evidence>
<feature type="transmembrane region" description="Helical" evidence="12">
    <location>
        <begin position="47"/>
        <end position="68"/>
    </location>
</feature>
<dbReference type="EMBL" id="MGGE01000014">
    <property type="protein sequence ID" value="OGM21512.1"/>
    <property type="molecule type" value="Genomic_DNA"/>
</dbReference>
<feature type="domain" description="Peptidase M48" evidence="13">
    <location>
        <begin position="92"/>
        <end position="307"/>
    </location>
</feature>
<evidence type="ECO:0000313" key="15">
    <source>
        <dbReference type="Proteomes" id="UP000178419"/>
    </source>
</evidence>
<dbReference type="Pfam" id="PF01435">
    <property type="entry name" value="Peptidase_M48"/>
    <property type="match status" value="1"/>
</dbReference>
<keyword evidence="7 12" id="KW-0378">Hydrolase</keyword>
<evidence type="ECO:0000256" key="5">
    <source>
        <dbReference type="ARBA" id="ARBA00022692"/>
    </source>
</evidence>
<dbReference type="EC" id="3.4.24.-" evidence="12"/>
<dbReference type="CDD" id="cd07340">
    <property type="entry name" value="M48B_Htpx_like"/>
    <property type="match status" value="1"/>
</dbReference>
<sequence>MQNIYEAQNANKRKSALILILFILFTTVVVYFLSQAFSVYLGYEPGGLGFVGIALIISGLMSLGSYYFSDRIVLAISGARPADRSREFDFYTVTENLAIGTGLPKPKLYVIEDSAPNAFATGRNPEHAVICATTGLLHKLSRTELEGVLAHELSHIRNYDILLMSMVSVLVGMIALLADWFLRMSLYGGRGRDKDKGQLGAIILVVGLLFAVLSPFVAQLIRLAISRRREFTADAGAVAITRQPQGLISALTKISADHEPLEAANKATAHLYIVNPFKEHGKGAINWFAGLFNTHPPIEERLKVLGQMV</sequence>
<proteinExistence type="inferred from homology"/>
<feature type="active site" evidence="12">
    <location>
        <position position="152"/>
    </location>
</feature>
<keyword evidence="10 12" id="KW-0482">Metalloprotease</keyword>
<dbReference type="InterPro" id="IPR022919">
    <property type="entry name" value="Pept_M48_protease_HtpX"/>
</dbReference>
<accession>A0A1F7Y2L9</accession>
<evidence type="ECO:0000259" key="13">
    <source>
        <dbReference type="Pfam" id="PF01435"/>
    </source>
</evidence>
<feature type="binding site" evidence="12">
    <location>
        <position position="151"/>
    </location>
    <ligand>
        <name>Zn(2+)</name>
        <dbReference type="ChEBI" id="CHEBI:29105"/>
        <note>catalytic</note>
    </ligand>
</feature>
<keyword evidence="3 12" id="KW-1003">Cell membrane</keyword>
<feature type="binding site" evidence="12">
    <location>
        <position position="155"/>
    </location>
    <ligand>
        <name>Zn(2+)</name>
        <dbReference type="ChEBI" id="CHEBI:29105"/>
        <note>catalytic</note>
    </ligand>
</feature>
<feature type="transmembrane region" description="Helical" evidence="12">
    <location>
        <begin position="16"/>
        <end position="41"/>
    </location>
</feature>
<evidence type="ECO:0000256" key="1">
    <source>
        <dbReference type="ARBA" id="ARBA00004651"/>
    </source>
</evidence>
<comment type="subcellular location">
    <subcellularLocation>
        <location evidence="1 12">Cell membrane</location>
        <topology evidence="1 12">Multi-pass membrane protein</topology>
    </subcellularLocation>
</comment>
<reference evidence="14 15" key="1">
    <citation type="journal article" date="2016" name="Nat. Commun.">
        <title>Thousands of microbial genomes shed light on interconnected biogeochemical processes in an aquifer system.</title>
        <authorList>
            <person name="Anantharaman K."/>
            <person name="Brown C.T."/>
            <person name="Hug L.A."/>
            <person name="Sharon I."/>
            <person name="Castelle C.J."/>
            <person name="Probst A.J."/>
            <person name="Thomas B.C."/>
            <person name="Singh A."/>
            <person name="Wilkins M.J."/>
            <person name="Karaoz U."/>
            <person name="Brodie E.L."/>
            <person name="Williams K.H."/>
            <person name="Hubbard S.S."/>
            <person name="Banfield J.F."/>
        </authorList>
    </citation>
    <scope>NUCLEOTIDE SEQUENCE [LARGE SCALE GENOMIC DNA]</scope>
</reference>
<keyword evidence="8 12" id="KW-0862">Zinc</keyword>
<dbReference type="Gene3D" id="3.30.2010.10">
    <property type="entry name" value="Metalloproteases ('zincins'), catalytic domain"/>
    <property type="match status" value="1"/>
</dbReference>
<evidence type="ECO:0000256" key="10">
    <source>
        <dbReference type="ARBA" id="ARBA00023049"/>
    </source>
</evidence>
<dbReference type="HAMAP" id="MF_00188">
    <property type="entry name" value="Pept_M48_protease_HtpX"/>
    <property type="match status" value="1"/>
</dbReference>
<evidence type="ECO:0000256" key="9">
    <source>
        <dbReference type="ARBA" id="ARBA00022989"/>
    </source>
</evidence>
<dbReference type="InterPro" id="IPR050083">
    <property type="entry name" value="HtpX_protease"/>
</dbReference>
<evidence type="ECO:0000256" key="7">
    <source>
        <dbReference type="ARBA" id="ARBA00022801"/>
    </source>
</evidence>
<evidence type="ECO:0000313" key="14">
    <source>
        <dbReference type="EMBL" id="OGM21512.1"/>
    </source>
</evidence>
<keyword evidence="11 12" id="KW-0472">Membrane</keyword>
<dbReference type="GO" id="GO:0004222">
    <property type="term" value="F:metalloendopeptidase activity"/>
    <property type="evidence" value="ECO:0007669"/>
    <property type="project" value="UniProtKB-UniRule"/>
</dbReference>
<keyword evidence="6 12" id="KW-0479">Metal-binding</keyword>
<evidence type="ECO:0000256" key="2">
    <source>
        <dbReference type="ARBA" id="ARBA00009779"/>
    </source>
</evidence>
<feature type="transmembrane region" description="Helical" evidence="12">
    <location>
        <begin position="161"/>
        <end position="181"/>
    </location>
</feature>
<organism evidence="14 15">
    <name type="scientific">Candidatus Woesebacteria bacterium RIFCSPHIGHO2_01_FULL_38_9</name>
    <dbReference type="NCBI Taxonomy" id="1802492"/>
    <lineage>
        <taxon>Bacteria</taxon>
        <taxon>Candidatus Woeseibacteriota</taxon>
    </lineage>
</organism>
<dbReference type="AlphaFoldDB" id="A0A1F7Y2L9"/>
<comment type="similarity">
    <text evidence="2 12">Belongs to the peptidase M48B family.</text>
</comment>
<dbReference type="Proteomes" id="UP000178419">
    <property type="component" value="Unassembled WGS sequence"/>
</dbReference>
<gene>
    <name evidence="12" type="primary">htpX</name>
    <name evidence="14" type="ORF">A2714_00130</name>
</gene>
<comment type="caution">
    <text evidence="14">The sequence shown here is derived from an EMBL/GenBank/DDBJ whole genome shotgun (WGS) entry which is preliminary data.</text>
</comment>
<dbReference type="GO" id="GO:0008270">
    <property type="term" value="F:zinc ion binding"/>
    <property type="evidence" value="ECO:0007669"/>
    <property type="project" value="UniProtKB-UniRule"/>
</dbReference>
<dbReference type="PANTHER" id="PTHR43221:SF1">
    <property type="entry name" value="PROTEASE HTPX"/>
    <property type="match status" value="1"/>
</dbReference>
<evidence type="ECO:0000256" key="12">
    <source>
        <dbReference type="HAMAP-Rule" id="MF_00188"/>
    </source>
</evidence>
<dbReference type="PANTHER" id="PTHR43221">
    <property type="entry name" value="PROTEASE HTPX"/>
    <property type="match status" value="1"/>
</dbReference>
<keyword evidence="5 12" id="KW-0812">Transmembrane</keyword>
<comment type="cofactor">
    <cofactor evidence="12">
        <name>Zn(2+)</name>
        <dbReference type="ChEBI" id="CHEBI:29105"/>
    </cofactor>
    <text evidence="12">Binds 1 zinc ion per subunit.</text>
</comment>
<evidence type="ECO:0000256" key="4">
    <source>
        <dbReference type="ARBA" id="ARBA00022670"/>
    </source>
</evidence>
<evidence type="ECO:0000256" key="11">
    <source>
        <dbReference type="ARBA" id="ARBA00023136"/>
    </source>
</evidence>
<keyword evidence="4 12" id="KW-0645">Protease</keyword>
<evidence type="ECO:0000256" key="6">
    <source>
        <dbReference type="ARBA" id="ARBA00022723"/>
    </source>
</evidence>
<evidence type="ECO:0000256" key="8">
    <source>
        <dbReference type="ARBA" id="ARBA00022833"/>
    </source>
</evidence>
<protein>
    <recommendedName>
        <fullName evidence="12">Protease HtpX homolog</fullName>
        <ecNumber evidence="12">3.4.24.-</ecNumber>
    </recommendedName>
</protein>
<dbReference type="InterPro" id="IPR001915">
    <property type="entry name" value="Peptidase_M48"/>
</dbReference>
<feature type="binding site" evidence="12">
    <location>
        <position position="230"/>
    </location>
    <ligand>
        <name>Zn(2+)</name>
        <dbReference type="ChEBI" id="CHEBI:29105"/>
        <note>catalytic</note>
    </ligand>
</feature>